<feature type="domain" description="PIPK" evidence="2">
    <location>
        <begin position="1"/>
        <end position="380"/>
    </location>
</feature>
<accession>A0A1X2HJD3</accession>
<dbReference type="InParanoid" id="A0A1X2HJD3"/>
<protein>
    <recommendedName>
        <fullName evidence="2">PIPK domain-containing protein</fullName>
    </recommendedName>
</protein>
<evidence type="ECO:0000313" key="4">
    <source>
        <dbReference type="Proteomes" id="UP000242180"/>
    </source>
</evidence>
<dbReference type="Gene3D" id="3.30.810.10">
    <property type="entry name" value="2-Layer Sandwich"/>
    <property type="match status" value="1"/>
</dbReference>
<dbReference type="GO" id="GO:0005524">
    <property type="term" value="F:ATP binding"/>
    <property type="evidence" value="ECO:0007669"/>
    <property type="project" value="UniProtKB-UniRule"/>
</dbReference>
<keyword evidence="1" id="KW-0808">Transferase</keyword>
<dbReference type="CDD" id="cd17303">
    <property type="entry name" value="PIPKc_PIP5K_yeast_like"/>
    <property type="match status" value="1"/>
</dbReference>
<keyword evidence="1" id="KW-0547">Nucleotide-binding</keyword>
<reference evidence="3 4" key="1">
    <citation type="submission" date="2016-07" db="EMBL/GenBank/DDBJ databases">
        <title>Pervasive Adenine N6-methylation of Active Genes in Fungi.</title>
        <authorList>
            <consortium name="DOE Joint Genome Institute"/>
            <person name="Mondo S.J."/>
            <person name="Dannebaum R.O."/>
            <person name="Kuo R.C."/>
            <person name="Labutti K."/>
            <person name="Haridas S."/>
            <person name="Kuo A."/>
            <person name="Salamov A."/>
            <person name="Ahrendt S.R."/>
            <person name="Lipzen A."/>
            <person name="Sullivan W."/>
            <person name="Andreopoulos W.B."/>
            <person name="Clum A."/>
            <person name="Lindquist E."/>
            <person name="Daum C."/>
            <person name="Ramamoorthy G.K."/>
            <person name="Gryganskyi A."/>
            <person name="Culley D."/>
            <person name="Magnuson J.K."/>
            <person name="James T.Y."/>
            <person name="O'Malley M.A."/>
            <person name="Stajich J.E."/>
            <person name="Spatafora J.W."/>
            <person name="Visel A."/>
            <person name="Grigoriev I.V."/>
        </authorList>
    </citation>
    <scope>NUCLEOTIDE SEQUENCE [LARGE SCALE GENOMIC DNA]</scope>
    <source>
        <strain evidence="3 4">NRRL 2496</strain>
    </source>
</reference>
<keyword evidence="4" id="KW-1185">Reference proteome</keyword>
<sequence length="389" mass="45737">MKRDLTPEDFTAAHKLDVIFTIQARSTGNELTPGVKYDFKFKDFAPWVFRNLRERFHIDAADYMMSLTNKYILSELTSPGKSGSFFYYSRDYRFIIKTIHHSEHKFMRKILKVYYEHVCANQNTLLCRFYGLHRIKLPHGRKIHFVVMGNVFPGSKDIHETYDLKGSTFGRQTPDDVIAKNPHAVLKDQNWVNNDMKLEFGPMKRSRLLDQLEADVAFLKKLNIMDYSLLVGIHDMHRGNTEGIRDNNLQMIRPQTRELQRQNSLRQTGKRESKADIVRKALKYTNPVQLRSSELPESPSEERRYCIFYSEDGGFRSTDEQNRSTHLLYFMGVIDILTPYNFMKKAEHFWKSLTQDKHGISAVNAIEYGRRFMYFMRNAVTRPAIDEDE</sequence>
<dbReference type="Gene3D" id="3.30.800.10">
    <property type="entry name" value="Phosphatidylinositol Phosphate Kinase II Beta"/>
    <property type="match status" value="1"/>
</dbReference>
<dbReference type="OMA" id="NSNMKER"/>
<evidence type="ECO:0000256" key="1">
    <source>
        <dbReference type="PROSITE-ProRule" id="PRU00781"/>
    </source>
</evidence>
<dbReference type="GO" id="GO:0005886">
    <property type="term" value="C:plasma membrane"/>
    <property type="evidence" value="ECO:0007669"/>
    <property type="project" value="TreeGrafter"/>
</dbReference>
<keyword evidence="1" id="KW-0418">Kinase</keyword>
<dbReference type="PROSITE" id="PS51455">
    <property type="entry name" value="PIPK"/>
    <property type="match status" value="1"/>
</dbReference>
<dbReference type="STRING" id="13706.A0A1X2HJD3"/>
<dbReference type="InterPro" id="IPR023610">
    <property type="entry name" value="PInositol-4/5-P-5/4-kinase"/>
</dbReference>
<dbReference type="OrthoDB" id="20783at2759"/>
<dbReference type="InterPro" id="IPR027483">
    <property type="entry name" value="PInositol-4-P-4/5-kinase_C_sf"/>
</dbReference>
<dbReference type="AlphaFoldDB" id="A0A1X2HJD3"/>
<organism evidence="3 4">
    <name type="scientific">Syncephalastrum racemosum</name>
    <name type="common">Filamentous fungus</name>
    <dbReference type="NCBI Taxonomy" id="13706"/>
    <lineage>
        <taxon>Eukaryota</taxon>
        <taxon>Fungi</taxon>
        <taxon>Fungi incertae sedis</taxon>
        <taxon>Mucoromycota</taxon>
        <taxon>Mucoromycotina</taxon>
        <taxon>Mucoromycetes</taxon>
        <taxon>Mucorales</taxon>
        <taxon>Syncephalastraceae</taxon>
        <taxon>Syncephalastrum</taxon>
    </lineage>
</organism>
<dbReference type="Proteomes" id="UP000242180">
    <property type="component" value="Unassembled WGS sequence"/>
</dbReference>
<dbReference type="GO" id="GO:0046854">
    <property type="term" value="P:phosphatidylinositol phosphate biosynthetic process"/>
    <property type="evidence" value="ECO:0007669"/>
    <property type="project" value="TreeGrafter"/>
</dbReference>
<dbReference type="SUPFAM" id="SSF56104">
    <property type="entry name" value="SAICAR synthase-like"/>
    <property type="match status" value="1"/>
</dbReference>
<dbReference type="EMBL" id="MCGN01000003">
    <property type="protein sequence ID" value="ORY99203.1"/>
    <property type="molecule type" value="Genomic_DNA"/>
</dbReference>
<evidence type="ECO:0000259" key="2">
    <source>
        <dbReference type="PROSITE" id="PS51455"/>
    </source>
</evidence>
<comment type="caution">
    <text evidence="3">The sequence shown here is derived from an EMBL/GenBank/DDBJ whole genome shotgun (WGS) entry which is preliminary data.</text>
</comment>
<keyword evidence="1" id="KW-0067">ATP-binding</keyword>
<dbReference type="InterPro" id="IPR002498">
    <property type="entry name" value="PInositol-4-P-4/5-kinase_core"/>
</dbReference>
<dbReference type="Pfam" id="PF01504">
    <property type="entry name" value="PIP5K"/>
    <property type="match status" value="1"/>
</dbReference>
<name>A0A1X2HJD3_SYNRA</name>
<evidence type="ECO:0000313" key="3">
    <source>
        <dbReference type="EMBL" id="ORY99203.1"/>
    </source>
</evidence>
<dbReference type="SMART" id="SM00330">
    <property type="entry name" value="PIPKc"/>
    <property type="match status" value="1"/>
</dbReference>
<dbReference type="PANTHER" id="PTHR23086:SF8">
    <property type="entry name" value="PHOSPHATIDYLINOSITOL 5-PHOSPHATE 4-KINASE, ISOFORM A"/>
    <property type="match status" value="1"/>
</dbReference>
<dbReference type="GO" id="GO:0016308">
    <property type="term" value="F:1-phosphatidylinositol-4-phosphate 5-kinase activity"/>
    <property type="evidence" value="ECO:0007669"/>
    <property type="project" value="TreeGrafter"/>
</dbReference>
<dbReference type="PANTHER" id="PTHR23086">
    <property type="entry name" value="PHOSPHATIDYLINOSITOL-4-PHOSPHATE 5-KINASE"/>
    <property type="match status" value="1"/>
</dbReference>
<dbReference type="InterPro" id="IPR027484">
    <property type="entry name" value="PInositol-4-P-5-kinase_N"/>
</dbReference>
<gene>
    <name evidence="3" type="ORF">BCR43DRAFT_471827</name>
</gene>
<proteinExistence type="predicted"/>